<dbReference type="EMBL" id="NMUH01003461">
    <property type="protein sequence ID" value="MQM05691.1"/>
    <property type="molecule type" value="Genomic_DNA"/>
</dbReference>
<evidence type="ECO:0000313" key="4">
    <source>
        <dbReference type="EMBL" id="MQM05691.1"/>
    </source>
</evidence>
<name>A0A843WJG3_COLES</name>
<reference evidence="4" key="1">
    <citation type="submission" date="2017-07" db="EMBL/GenBank/DDBJ databases">
        <title>Taro Niue Genome Assembly and Annotation.</title>
        <authorList>
            <person name="Atibalentja N."/>
            <person name="Keating K."/>
            <person name="Fields C.J."/>
        </authorList>
    </citation>
    <scope>NUCLEOTIDE SEQUENCE</scope>
    <source>
        <strain evidence="4">Niue_2</strain>
        <tissue evidence="4">Leaf</tissue>
    </source>
</reference>
<protein>
    <recommendedName>
        <fullName evidence="3">SMP domain-containing protein</fullName>
    </recommendedName>
</protein>
<feature type="domain" description="SMP" evidence="3">
    <location>
        <begin position="19"/>
        <end position="73"/>
    </location>
</feature>
<accession>A0A843WJG3</accession>
<comment type="similarity">
    <text evidence="1">Belongs to the LEA type SMP family.</text>
</comment>
<dbReference type="AlphaFoldDB" id="A0A843WJG3"/>
<dbReference type="InterPro" id="IPR042971">
    <property type="entry name" value="LEA_SMP"/>
</dbReference>
<dbReference type="PANTHER" id="PTHR31174:SF7">
    <property type="entry name" value="LATE EMBRYOGENESIS ABUNDANT PROTEIN 31-RELATED"/>
    <property type="match status" value="1"/>
</dbReference>
<evidence type="ECO:0000259" key="3">
    <source>
        <dbReference type="Pfam" id="PF04927"/>
    </source>
</evidence>
<keyword evidence="2" id="KW-0677">Repeat</keyword>
<evidence type="ECO:0000313" key="5">
    <source>
        <dbReference type="Proteomes" id="UP000652761"/>
    </source>
</evidence>
<dbReference type="InterPro" id="IPR007011">
    <property type="entry name" value="LEA_SMP_dom"/>
</dbReference>
<evidence type="ECO:0000256" key="1">
    <source>
        <dbReference type="ARBA" id="ARBA00010733"/>
    </source>
</evidence>
<gene>
    <name evidence="4" type="ORF">Taro_038509</name>
</gene>
<dbReference type="OrthoDB" id="2014755at2759"/>
<dbReference type="Proteomes" id="UP000652761">
    <property type="component" value="Unassembled WGS sequence"/>
</dbReference>
<evidence type="ECO:0000256" key="2">
    <source>
        <dbReference type="ARBA" id="ARBA00022737"/>
    </source>
</evidence>
<sequence>MSQQQPERPQGQQLQPDLIKYGEVLPQVMGELARKIVAPRDATMMQNVKNLVIGQTQKGGPAAIMQSAATYNK</sequence>
<keyword evidence="5" id="KW-1185">Reference proteome</keyword>
<proteinExistence type="inferred from homology"/>
<dbReference type="Pfam" id="PF04927">
    <property type="entry name" value="SMP"/>
    <property type="match status" value="1"/>
</dbReference>
<dbReference type="PANTHER" id="PTHR31174">
    <property type="entry name" value="SEED MATURATION FAMILY PROTEIN"/>
    <property type="match status" value="1"/>
</dbReference>
<comment type="caution">
    <text evidence="4">The sequence shown here is derived from an EMBL/GenBank/DDBJ whole genome shotgun (WGS) entry which is preliminary data.</text>
</comment>
<organism evidence="4 5">
    <name type="scientific">Colocasia esculenta</name>
    <name type="common">Wild taro</name>
    <name type="synonym">Arum esculentum</name>
    <dbReference type="NCBI Taxonomy" id="4460"/>
    <lineage>
        <taxon>Eukaryota</taxon>
        <taxon>Viridiplantae</taxon>
        <taxon>Streptophyta</taxon>
        <taxon>Embryophyta</taxon>
        <taxon>Tracheophyta</taxon>
        <taxon>Spermatophyta</taxon>
        <taxon>Magnoliopsida</taxon>
        <taxon>Liliopsida</taxon>
        <taxon>Araceae</taxon>
        <taxon>Aroideae</taxon>
        <taxon>Colocasieae</taxon>
        <taxon>Colocasia</taxon>
    </lineage>
</organism>